<accession>A0A369LXE4</accession>
<gene>
    <name evidence="2" type="ORF">C1877_10840</name>
</gene>
<dbReference type="InterPro" id="IPR007059">
    <property type="entry name" value="DmsC"/>
</dbReference>
<feature type="transmembrane region" description="Helical" evidence="1">
    <location>
        <begin position="221"/>
        <end position="242"/>
    </location>
</feature>
<dbReference type="PANTHER" id="PTHR38095">
    <property type="entry name" value="ANAEROBIC DIMETHYL SULFOXIDE REDUCTASE CHAIN YNFH"/>
    <property type="match status" value="1"/>
</dbReference>
<feature type="transmembrane region" description="Helical" evidence="1">
    <location>
        <begin position="117"/>
        <end position="138"/>
    </location>
</feature>
<dbReference type="GeneID" id="78360189"/>
<keyword evidence="1" id="KW-1133">Transmembrane helix</keyword>
<feature type="transmembrane region" description="Helical" evidence="1">
    <location>
        <begin position="87"/>
        <end position="105"/>
    </location>
</feature>
<dbReference type="GO" id="GO:0009389">
    <property type="term" value="F:dimethyl sulfoxide reductase activity"/>
    <property type="evidence" value="ECO:0007669"/>
    <property type="project" value="TreeGrafter"/>
</dbReference>
<evidence type="ECO:0000313" key="3">
    <source>
        <dbReference type="Proteomes" id="UP000254000"/>
    </source>
</evidence>
<comment type="caution">
    <text evidence="2">The sequence shown here is derived from an EMBL/GenBank/DDBJ whole genome shotgun (WGS) entry which is preliminary data.</text>
</comment>
<evidence type="ECO:0000313" key="2">
    <source>
        <dbReference type="EMBL" id="RDB64203.1"/>
    </source>
</evidence>
<organism evidence="2 3">
    <name type="scientific">Gordonibacter pamelaeae</name>
    <dbReference type="NCBI Taxonomy" id="471189"/>
    <lineage>
        <taxon>Bacteria</taxon>
        <taxon>Bacillati</taxon>
        <taxon>Actinomycetota</taxon>
        <taxon>Coriobacteriia</taxon>
        <taxon>Eggerthellales</taxon>
        <taxon>Eggerthellaceae</taxon>
        <taxon>Gordonibacter</taxon>
    </lineage>
</organism>
<dbReference type="GO" id="GO:0009390">
    <property type="term" value="C:dimethyl sulfoxide reductase complex"/>
    <property type="evidence" value="ECO:0007669"/>
    <property type="project" value="TreeGrafter"/>
</dbReference>
<name>A0A369LXE4_9ACTN</name>
<dbReference type="PANTHER" id="PTHR38095:SF2">
    <property type="entry name" value="ANAEROBIC DIMETHYL SULFOXIDE REDUCTASE CHAIN C"/>
    <property type="match status" value="1"/>
</dbReference>
<dbReference type="EMBL" id="PPTS01000006">
    <property type="protein sequence ID" value="RDB64203.1"/>
    <property type="molecule type" value="Genomic_DNA"/>
</dbReference>
<dbReference type="Pfam" id="PF04976">
    <property type="entry name" value="DmsC"/>
    <property type="match status" value="1"/>
</dbReference>
<feature type="transmembrane region" description="Helical" evidence="1">
    <location>
        <begin position="12"/>
        <end position="34"/>
    </location>
</feature>
<feature type="transmembrane region" description="Helical" evidence="1">
    <location>
        <begin position="46"/>
        <end position="67"/>
    </location>
</feature>
<dbReference type="OrthoDB" id="3177921at2"/>
<keyword evidence="3" id="KW-1185">Reference proteome</keyword>
<dbReference type="GO" id="GO:0005886">
    <property type="term" value="C:plasma membrane"/>
    <property type="evidence" value="ECO:0007669"/>
    <property type="project" value="TreeGrafter"/>
</dbReference>
<keyword evidence="1" id="KW-0472">Membrane</keyword>
<reference evidence="2 3" key="1">
    <citation type="journal article" date="2018" name="Elife">
        <title>Discovery and characterization of a prevalent human gut bacterial enzyme sufficient for the inactivation of a family of plant toxins.</title>
        <authorList>
            <person name="Koppel N."/>
            <person name="Bisanz J.E."/>
            <person name="Pandelia M.E."/>
            <person name="Turnbaugh P.J."/>
            <person name="Balskus E.P."/>
        </authorList>
    </citation>
    <scope>NUCLEOTIDE SEQUENCE [LARGE SCALE GENOMIC DNA]</scope>
    <source>
        <strain evidence="2 3">3C</strain>
    </source>
</reference>
<proteinExistence type="predicted"/>
<dbReference type="RefSeq" id="WP_015539497.1">
    <property type="nucleotide sequence ID" value="NZ_CABMMS010000006.1"/>
</dbReference>
<dbReference type="Proteomes" id="UP000254000">
    <property type="component" value="Unassembled WGS sequence"/>
</dbReference>
<dbReference type="AlphaFoldDB" id="A0A369LXE4"/>
<protein>
    <submittedName>
        <fullName evidence="2">DMSO reductase</fullName>
    </submittedName>
</protein>
<evidence type="ECO:0000256" key="1">
    <source>
        <dbReference type="SAM" id="Phobius"/>
    </source>
</evidence>
<sequence>MTSGFDEFSLALFTTLAPAGTIAFIALALARLLERDHEAAVRIDRLAALPFSVVLVGFIASATHLGTPANALHVFSGVGRSPLSNEVLAAVAFLFLAGSYWMAAFKQHFPDSVAKPWLVLACAAGAALVACTSLAYAVDTVPTWNTWYTPANLWFSALLAGPVIGLLFLHLARSGRLRYGAVLVAVSIVALAAGTVVLTLHQQSLAGVANNELAASALVPGYGTAIAFHALAGIAGCVCAALSLRSRRSRQATLALCGAGTLLLLTAVLVTRVEFYQLHLTVGF</sequence>
<dbReference type="GO" id="GO:0019645">
    <property type="term" value="P:anaerobic electron transport chain"/>
    <property type="evidence" value="ECO:0007669"/>
    <property type="project" value="InterPro"/>
</dbReference>
<feature type="transmembrane region" description="Helical" evidence="1">
    <location>
        <begin position="179"/>
        <end position="201"/>
    </location>
</feature>
<feature type="transmembrane region" description="Helical" evidence="1">
    <location>
        <begin position="254"/>
        <end position="273"/>
    </location>
</feature>
<feature type="transmembrane region" description="Helical" evidence="1">
    <location>
        <begin position="153"/>
        <end position="172"/>
    </location>
</feature>
<keyword evidence="1" id="KW-0812">Transmembrane</keyword>